<protein>
    <submittedName>
        <fullName evidence="1">Uncharacterized protein</fullName>
    </submittedName>
</protein>
<dbReference type="EMBL" id="BMWG01000003">
    <property type="protein sequence ID" value="GGZ23749.1"/>
    <property type="molecule type" value="Genomic_DNA"/>
</dbReference>
<name>A0A918PV08_9ACTN</name>
<reference evidence="1" key="2">
    <citation type="submission" date="2020-09" db="EMBL/GenBank/DDBJ databases">
        <authorList>
            <person name="Sun Q."/>
            <person name="Ohkuma M."/>
        </authorList>
    </citation>
    <scope>NUCLEOTIDE SEQUENCE</scope>
    <source>
        <strain evidence="1">JCM 4988</strain>
    </source>
</reference>
<dbReference type="Proteomes" id="UP000630936">
    <property type="component" value="Unassembled WGS sequence"/>
</dbReference>
<organism evidence="1 2">
    <name type="scientific">Streptomyces inusitatus</name>
    <dbReference type="NCBI Taxonomy" id="68221"/>
    <lineage>
        <taxon>Bacteria</taxon>
        <taxon>Bacillati</taxon>
        <taxon>Actinomycetota</taxon>
        <taxon>Actinomycetes</taxon>
        <taxon>Kitasatosporales</taxon>
        <taxon>Streptomycetaceae</taxon>
        <taxon>Streptomyces</taxon>
    </lineage>
</organism>
<gene>
    <name evidence="1" type="ORF">GCM10010387_16220</name>
</gene>
<dbReference type="RefSeq" id="WP_190122239.1">
    <property type="nucleotide sequence ID" value="NZ_BMWG01000003.1"/>
</dbReference>
<keyword evidence="2" id="KW-1185">Reference proteome</keyword>
<proteinExistence type="predicted"/>
<evidence type="ECO:0000313" key="2">
    <source>
        <dbReference type="Proteomes" id="UP000630936"/>
    </source>
</evidence>
<comment type="caution">
    <text evidence="1">The sequence shown here is derived from an EMBL/GenBank/DDBJ whole genome shotgun (WGS) entry which is preliminary data.</text>
</comment>
<reference evidence="1" key="1">
    <citation type="journal article" date="2014" name="Int. J. Syst. Evol. Microbiol.">
        <title>Complete genome sequence of Corynebacterium casei LMG S-19264T (=DSM 44701T), isolated from a smear-ripened cheese.</title>
        <authorList>
            <consortium name="US DOE Joint Genome Institute (JGI-PGF)"/>
            <person name="Walter F."/>
            <person name="Albersmeier A."/>
            <person name="Kalinowski J."/>
            <person name="Ruckert C."/>
        </authorList>
    </citation>
    <scope>NUCLEOTIDE SEQUENCE</scope>
    <source>
        <strain evidence="1">JCM 4988</strain>
    </source>
</reference>
<accession>A0A918PV08</accession>
<dbReference type="AlphaFoldDB" id="A0A918PV08"/>
<evidence type="ECO:0000313" key="1">
    <source>
        <dbReference type="EMBL" id="GGZ23749.1"/>
    </source>
</evidence>
<sequence length="154" mass="16672">MPAPDPHIMIEALAYGVVGKRDEGLALLQPIVDQGPRETFALLSALAEATCKRARDRDGPDAAYDLVVEVADGTVSSDLLPPDIRFAGQFITSWGNRQFETAHDLFWAMAEPSDRNGTSVLADSISAVYELAVCAAREIVSDRVRQRVQDGGTQ</sequence>